<keyword evidence="5" id="KW-0819">tRNA processing</keyword>
<dbReference type="GeneID" id="109487948"/>
<evidence type="ECO:0000256" key="2">
    <source>
        <dbReference type="ARBA" id="ARBA00004496"/>
    </source>
</evidence>
<dbReference type="PANTHER" id="PTHR31283:SF5">
    <property type="entry name" value="EKC_KEOPS COMPLEX SUBUNIT LAGE3"/>
    <property type="match status" value="1"/>
</dbReference>
<keyword evidence="6" id="KW-0539">Nucleus</keyword>
<comment type="similarity">
    <text evidence="3">Belongs to the CTAG/PCC1 family.</text>
</comment>
<dbReference type="AlphaFoldDB" id="A0A6P5AX42"/>
<comment type="function">
    <text evidence="7">Component of the EKC/KEOPS complex that is required for the formation of a threonylcarbamoyl group on adenosine at position 37 (t(6)A37) in tRNAs that read codons beginning with adenine. The complex is probably involved in the transfer of the threonylcarbamoyl moiety of threonylcarbamoyl-AMP (TC-AMP) to the N6 group of A37. LAGE3 functions as a dimerization module for the complex.</text>
</comment>
<gene>
    <name evidence="12" type="primary">LOC109487948</name>
</gene>
<reference evidence="12" key="1">
    <citation type="submission" date="2025-08" db="UniProtKB">
        <authorList>
            <consortium name="RefSeq"/>
        </authorList>
    </citation>
    <scope>IDENTIFICATION</scope>
    <source>
        <tissue evidence="12">Gonad</tissue>
    </source>
</reference>
<evidence type="ECO:0000256" key="5">
    <source>
        <dbReference type="ARBA" id="ARBA00022694"/>
    </source>
</evidence>
<evidence type="ECO:0000256" key="9">
    <source>
        <dbReference type="ARBA" id="ARBA00076355"/>
    </source>
</evidence>
<comment type="subunit">
    <text evidence="8">Component of the EKC/KEOPS complex composed of at least GON7, TP53RK, TPRKB, OSGEP and LAGE3; the whole complex dimerizes.</text>
</comment>
<dbReference type="PANTHER" id="PTHR31283">
    <property type="entry name" value="EKC/KEOPS COMPLEX SUBUNIT PCC1 FAMILY MEMBER"/>
    <property type="match status" value="1"/>
</dbReference>
<dbReference type="InterPro" id="IPR015419">
    <property type="entry name" value="CTAG/Pcc1"/>
</dbReference>
<dbReference type="FunFam" id="3.30.310.50:FF:000005">
    <property type="entry name" value="L antigen family member 3"/>
    <property type="match status" value="1"/>
</dbReference>
<evidence type="ECO:0000256" key="1">
    <source>
        <dbReference type="ARBA" id="ARBA00004123"/>
    </source>
</evidence>
<dbReference type="GO" id="GO:0008033">
    <property type="term" value="P:tRNA processing"/>
    <property type="evidence" value="ECO:0007669"/>
    <property type="project" value="UniProtKB-KW"/>
</dbReference>
<keyword evidence="4" id="KW-0963">Cytoplasm</keyword>
<evidence type="ECO:0000313" key="12">
    <source>
        <dbReference type="RefSeq" id="XP_019647617.1"/>
    </source>
</evidence>
<keyword evidence="11" id="KW-1185">Reference proteome</keyword>
<dbReference type="Pfam" id="PF09341">
    <property type="entry name" value="Pcc1"/>
    <property type="match status" value="1"/>
</dbReference>
<dbReference type="GO" id="GO:0000408">
    <property type="term" value="C:EKC/KEOPS complex"/>
    <property type="evidence" value="ECO:0007669"/>
    <property type="project" value="TreeGrafter"/>
</dbReference>
<name>A0A6P5AX42_BRABE</name>
<accession>A0A6P5AX42</accession>
<evidence type="ECO:0000256" key="6">
    <source>
        <dbReference type="ARBA" id="ARBA00023242"/>
    </source>
</evidence>
<dbReference type="GO" id="GO:0070525">
    <property type="term" value="P:tRNA threonylcarbamoyladenosine metabolic process"/>
    <property type="evidence" value="ECO:0007669"/>
    <property type="project" value="TreeGrafter"/>
</dbReference>
<dbReference type="GO" id="GO:0005737">
    <property type="term" value="C:cytoplasm"/>
    <property type="evidence" value="ECO:0007669"/>
    <property type="project" value="UniProtKB-SubCell"/>
</dbReference>
<protein>
    <recommendedName>
        <fullName evidence="9">L antigen family member 3</fullName>
    </recommendedName>
</protein>
<evidence type="ECO:0000256" key="8">
    <source>
        <dbReference type="ARBA" id="ARBA00062157"/>
    </source>
</evidence>
<evidence type="ECO:0000256" key="4">
    <source>
        <dbReference type="ARBA" id="ARBA00022490"/>
    </source>
</evidence>
<evidence type="ECO:0000256" key="10">
    <source>
        <dbReference type="SAM" id="MobiDB-lite"/>
    </source>
</evidence>
<evidence type="ECO:0000256" key="7">
    <source>
        <dbReference type="ARBA" id="ARBA00053047"/>
    </source>
</evidence>
<feature type="region of interest" description="Disordered" evidence="10">
    <location>
        <begin position="1"/>
        <end position="24"/>
    </location>
</feature>
<organism evidence="11 12">
    <name type="scientific">Branchiostoma belcheri</name>
    <name type="common">Amphioxus</name>
    <dbReference type="NCBI Taxonomy" id="7741"/>
    <lineage>
        <taxon>Eukaryota</taxon>
        <taxon>Metazoa</taxon>
        <taxon>Chordata</taxon>
        <taxon>Cephalochordata</taxon>
        <taxon>Leptocardii</taxon>
        <taxon>Amphioxiformes</taxon>
        <taxon>Branchiostomatidae</taxon>
        <taxon>Branchiostoma</taxon>
    </lineage>
</organism>
<dbReference type="RefSeq" id="XP_019647617.1">
    <property type="nucleotide sequence ID" value="XM_019792058.1"/>
</dbReference>
<dbReference type="KEGG" id="bbel:109487948"/>
<comment type="subcellular location">
    <subcellularLocation>
        <location evidence="2">Cytoplasm</location>
    </subcellularLocation>
    <subcellularLocation>
        <location evidence="1">Nucleus</location>
    </subcellularLocation>
</comment>
<dbReference type="OrthoDB" id="10025739at2759"/>
<sequence>MLPPPTGHEIDQSKMATSSDKQTVEGKTGLLSMELRVPFPSQQLALIAYGSLFPDPEPRKEIVKKLRVEGTELIVLFTAPQARLLRVAFHSFLDHLDMTIQTMEKFGPPEPHTA</sequence>
<evidence type="ECO:0000313" key="11">
    <source>
        <dbReference type="Proteomes" id="UP000515135"/>
    </source>
</evidence>
<dbReference type="GO" id="GO:0005634">
    <property type="term" value="C:nucleus"/>
    <property type="evidence" value="ECO:0007669"/>
    <property type="project" value="UniProtKB-SubCell"/>
</dbReference>
<dbReference type="Gene3D" id="3.30.310.50">
    <property type="entry name" value="Alpha-D-phosphohexomutase, C-terminal domain"/>
    <property type="match status" value="1"/>
</dbReference>
<proteinExistence type="inferred from homology"/>
<dbReference type="Proteomes" id="UP000515135">
    <property type="component" value="Unplaced"/>
</dbReference>
<evidence type="ECO:0000256" key="3">
    <source>
        <dbReference type="ARBA" id="ARBA00007073"/>
    </source>
</evidence>